<evidence type="ECO:0008006" key="4">
    <source>
        <dbReference type="Google" id="ProtNLM"/>
    </source>
</evidence>
<name>A0ABN6MRU5_9BACT</name>
<gene>
    <name evidence="2" type="ORF">AMOR_11240</name>
</gene>
<protein>
    <recommendedName>
        <fullName evidence="4">Outer membrane protein beta-barrel domain-containing protein</fullName>
    </recommendedName>
</protein>
<dbReference type="EMBL" id="AP025591">
    <property type="protein sequence ID" value="BDG02128.1"/>
    <property type="molecule type" value="Genomic_DNA"/>
</dbReference>
<evidence type="ECO:0000313" key="2">
    <source>
        <dbReference type="EMBL" id="BDG02128.1"/>
    </source>
</evidence>
<organism evidence="2 3">
    <name type="scientific">Anaeromyxobacter oryzae</name>
    <dbReference type="NCBI Taxonomy" id="2918170"/>
    <lineage>
        <taxon>Bacteria</taxon>
        <taxon>Pseudomonadati</taxon>
        <taxon>Myxococcota</taxon>
        <taxon>Myxococcia</taxon>
        <taxon>Myxococcales</taxon>
        <taxon>Cystobacterineae</taxon>
        <taxon>Anaeromyxobacteraceae</taxon>
        <taxon>Anaeromyxobacter</taxon>
    </lineage>
</organism>
<sequence length="224" mass="23279">MRLLVALAVLICAPLTTLAQEPPTPVAAAPRADWNLGGGLGSGLFVSYFSSIPVPSLVTELLPVVTASLERRLSGRTWLAFGVSGAFSQRRDDVPAGATGPTRADVQQLFVTAGLRGVVTGSTAPVDVSILVLAEGGSIHMDDRGLISGTETEQKTTGWLAGAELGIAVDRELTSGLSLRVATPLIAATYSEGRVETVGEPARSGTNFVARALIAPRLELRMAF</sequence>
<keyword evidence="1" id="KW-0732">Signal</keyword>
<feature type="signal peptide" evidence="1">
    <location>
        <begin position="1"/>
        <end position="19"/>
    </location>
</feature>
<evidence type="ECO:0000313" key="3">
    <source>
        <dbReference type="Proteomes" id="UP001162891"/>
    </source>
</evidence>
<dbReference type="RefSeq" id="WP_248359420.1">
    <property type="nucleotide sequence ID" value="NZ_AP025591.1"/>
</dbReference>
<feature type="chain" id="PRO_5047516385" description="Outer membrane protein beta-barrel domain-containing protein" evidence="1">
    <location>
        <begin position="20"/>
        <end position="224"/>
    </location>
</feature>
<reference evidence="3" key="1">
    <citation type="journal article" date="2022" name="Int. J. Syst. Evol. Microbiol.">
        <title>Anaeromyxobacter oryzae sp. nov., Anaeromyxobacter diazotrophicus sp. nov. and Anaeromyxobacter paludicola sp. nov., isolated from paddy soils.</title>
        <authorList>
            <person name="Itoh H."/>
            <person name="Xu Z."/>
            <person name="Mise K."/>
            <person name="Masuda Y."/>
            <person name="Ushijima N."/>
            <person name="Hayakawa C."/>
            <person name="Shiratori Y."/>
            <person name="Senoo K."/>
        </authorList>
    </citation>
    <scope>NUCLEOTIDE SEQUENCE [LARGE SCALE GENOMIC DNA]</scope>
    <source>
        <strain evidence="3">Red232</strain>
    </source>
</reference>
<accession>A0ABN6MRU5</accession>
<dbReference type="Proteomes" id="UP001162891">
    <property type="component" value="Chromosome"/>
</dbReference>
<evidence type="ECO:0000256" key="1">
    <source>
        <dbReference type="SAM" id="SignalP"/>
    </source>
</evidence>
<keyword evidence="3" id="KW-1185">Reference proteome</keyword>
<proteinExistence type="predicted"/>